<dbReference type="InterPro" id="IPR055353">
    <property type="entry name" value="DUF7619"/>
</dbReference>
<dbReference type="NCBIfam" id="TIGR04183">
    <property type="entry name" value="Por_Secre_tail"/>
    <property type="match status" value="1"/>
</dbReference>
<protein>
    <submittedName>
        <fullName evidence="8">T9SS type A sorting domain-containing protein</fullName>
    </submittedName>
</protein>
<keyword evidence="3 4" id="KW-0732">Signal</keyword>
<evidence type="ECO:0000256" key="3">
    <source>
        <dbReference type="ARBA" id="ARBA00022729"/>
    </source>
</evidence>
<dbReference type="KEGG" id="aup:AsAng_0001700"/>
<feature type="domain" description="SD-repeat containing protein B" evidence="5">
    <location>
        <begin position="195"/>
        <end position="282"/>
    </location>
</feature>
<name>A0A915VK18_9BACT</name>
<evidence type="ECO:0000313" key="8">
    <source>
        <dbReference type="EMBL" id="BDS09472.1"/>
    </source>
</evidence>
<dbReference type="GO" id="GO:0005576">
    <property type="term" value="C:extracellular region"/>
    <property type="evidence" value="ECO:0007669"/>
    <property type="project" value="UniProtKB-SubCell"/>
</dbReference>
<dbReference type="NCBIfam" id="TIGR01451">
    <property type="entry name" value="B_ant_repeat"/>
    <property type="match status" value="1"/>
</dbReference>
<dbReference type="InterPro" id="IPR047589">
    <property type="entry name" value="DUF11_rpt"/>
</dbReference>
<dbReference type="EMBL" id="AP026867">
    <property type="protein sequence ID" value="BDS09472.1"/>
    <property type="molecule type" value="Genomic_DNA"/>
</dbReference>
<feature type="chain" id="PRO_5037309207" evidence="4">
    <location>
        <begin position="22"/>
        <end position="784"/>
    </location>
</feature>
<organism evidence="8 9">
    <name type="scientific">Aureispira anguillae</name>
    <dbReference type="NCBI Taxonomy" id="2864201"/>
    <lineage>
        <taxon>Bacteria</taxon>
        <taxon>Pseudomonadati</taxon>
        <taxon>Bacteroidota</taxon>
        <taxon>Saprospiria</taxon>
        <taxon>Saprospirales</taxon>
        <taxon>Saprospiraceae</taxon>
        <taxon>Aureispira</taxon>
    </lineage>
</organism>
<feature type="signal peptide" evidence="4">
    <location>
        <begin position="1"/>
        <end position="21"/>
    </location>
</feature>
<feature type="domain" description="Secretion system C-terminal sorting" evidence="6">
    <location>
        <begin position="713"/>
        <end position="780"/>
    </location>
</feature>
<reference evidence="8" key="1">
    <citation type="submission" date="2022-09" db="EMBL/GenBank/DDBJ databases">
        <title>Aureispira anguillicida sp. nov., isolated from Leptocephalus of Japanese eel Anguilla japonica.</title>
        <authorList>
            <person name="Yuasa K."/>
            <person name="Mekata T."/>
            <person name="Ikunari K."/>
        </authorList>
    </citation>
    <scope>NUCLEOTIDE SEQUENCE</scope>
    <source>
        <strain evidence="8">EL160426</strain>
    </source>
</reference>
<dbReference type="Pfam" id="PF18962">
    <property type="entry name" value="Por_Secre_tail"/>
    <property type="match status" value="1"/>
</dbReference>
<evidence type="ECO:0000256" key="4">
    <source>
        <dbReference type="SAM" id="SignalP"/>
    </source>
</evidence>
<dbReference type="AlphaFoldDB" id="A0A915VK18"/>
<dbReference type="InterPro" id="IPR033764">
    <property type="entry name" value="Sdr_B"/>
</dbReference>
<dbReference type="RefSeq" id="WP_264790862.1">
    <property type="nucleotide sequence ID" value="NZ_AP026867.1"/>
</dbReference>
<feature type="domain" description="DUF7619" evidence="7">
    <location>
        <begin position="551"/>
        <end position="683"/>
    </location>
</feature>
<evidence type="ECO:0000256" key="1">
    <source>
        <dbReference type="ARBA" id="ARBA00004613"/>
    </source>
</evidence>
<comment type="subcellular location">
    <subcellularLocation>
        <location evidence="1">Secreted</location>
    </subcellularLocation>
</comment>
<evidence type="ECO:0000256" key="2">
    <source>
        <dbReference type="ARBA" id="ARBA00022525"/>
    </source>
</evidence>
<accession>A0A915VK18</accession>
<gene>
    <name evidence="8" type="ORF">AsAng_0001700</name>
</gene>
<proteinExistence type="predicted"/>
<sequence>MKFLHTLFLFCLLLCSSVLSAQMVGTDFFCLSNGDTSQTCSTMSYVCSNDTFPIPINTPTAPVGNNYGCLGTQPNPVWFYMTVGASGSINMELKSLNSLDLDFILWGPFNSTADAFSACGNLGNGGAIPGNVIDTCSYSASPIEYVSISNATVGSVYVLMVTNFSNQPTNVALTHLSGSGSILCNLGLGNSIITGTVYEDDNNNCSQDSTEQGLAGRLVRLQPGGYLSTTNSNGEYGFCGVGVDSYTVELVVDTFLWSATCPNPSVRTVVTQTPNDTIDSENFGIKINHTCSDLLVDLAVPVLRPCFSNNLIYIYYCNDHESTTSSDSVEITVTLDTALFPLSSTVPWTNISGNEYTFSLGTLNPGDCGSIAVICSLSCATPMGATLCTEAVISPVDSCSMFRDQDSTVVTAPCSSIWDRSSLMVTGSCVDDSLACFTIYNTGHPGSGDMQCHRPIRVYVDTALYLTDSLMIAGGDSLVLCYPANGHTWRLEADQHPMHPGNSHPNAVVERCGDSAAIVQNWVPGIVNQFPQDDANPNIDIDCIQTTGSYDPNDKRGFPLGLSDAHIIRSNTDLEYMIRFQNTGTDTAFTVVIQDVLPAELDILSVEYGASSHDYTFNIHGDRILEWRFENIMLPDSNINEIASHGFVSFKVKQTPNLAEGTFIRNQAAIYFDYNAPIITNVSEHLIDNATTWIITSTEQINNQENKAWGLKIYPNPAQRIVNLESEVMIQEVRLLSVQGQIIQRIQPNSNKANLDLSHLPQGIYFLDIQSDLGRITQRMVKLK</sequence>
<evidence type="ECO:0000259" key="6">
    <source>
        <dbReference type="Pfam" id="PF18962"/>
    </source>
</evidence>
<keyword evidence="2" id="KW-0964">Secreted</keyword>
<dbReference type="Gene3D" id="2.60.40.10">
    <property type="entry name" value="Immunoglobulins"/>
    <property type="match status" value="1"/>
</dbReference>
<dbReference type="InterPro" id="IPR013783">
    <property type="entry name" value="Ig-like_fold"/>
</dbReference>
<evidence type="ECO:0000313" key="9">
    <source>
        <dbReference type="Proteomes" id="UP001060919"/>
    </source>
</evidence>
<dbReference type="Proteomes" id="UP001060919">
    <property type="component" value="Chromosome"/>
</dbReference>
<evidence type="ECO:0000259" key="5">
    <source>
        <dbReference type="Pfam" id="PF17210"/>
    </source>
</evidence>
<evidence type="ECO:0000259" key="7">
    <source>
        <dbReference type="Pfam" id="PF24595"/>
    </source>
</evidence>
<dbReference type="InterPro" id="IPR026444">
    <property type="entry name" value="Secre_tail"/>
</dbReference>
<dbReference type="SUPFAM" id="SSF117074">
    <property type="entry name" value="Hypothetical protein PA1324"/>
    <property type="match status" value="1"/>
</dbReference>
<dbReference type="Pfam" id="PF17210">
    <property type="entry name" value="SdrD_B"/>
    <property type="match status" value="1"/>
</dbReference>
<dbReference type="Pfam" id="PF24595">
    <property type="entry name" value="DUF7619"/>
    <property type="match status" value="1"/>
</dbReference>
<keyword evidence="9" id="KW-1185">Reference proteome</keyword>